<keyword evidence="5" id="KW-1185">Reference proteome</keyword>
<dbReference type="Pfam" id="PF00929">
    <property type="entry name" value="RNase_T"/>
    <property type="match status" value="1"/>
</dbReference>
<dbReference type="PANTHER" id="PTHR12801">
    <property type="entry name" value="RNA EXONUCLEASE REXO1 / RECO3 FAMILY MEMBER-RELATED"/>
    <property type="match status" value="1"/>
</dbReference>
<gene>
    <name evidence="4" type="ORF">Bca52824_026194</name>
</gene>
<comment type="caution">
    <text evidence="4">The sequence shown here is derived from an EMBL/GenBank/DDBJ whole genome shotgun (WGS) entry which is preliminary data.</text>
</comment>
<dbReference type="SUPFAM" id="SSF53098">
    <property type="entry name" value="Ribonuclease H-like"/>
    <property type="match status" value="1"/>
</dbReference>
<evidence type="ECO:0000313" key="4">
    <source>
        <dbReference type="EMBL" id="KAG2306446.1"/>
    </source>
</evidence>
<dbReference type="GO" id="GO:0005634">
    <property type="term" value="C:nucleus"/>
    <property type="evidence" value="ECO:0007669"/>
    <property type="project" value="TreeGrafter"/>
</dbReference>
<evidence type="ECO:0000259" key="3">
    <source>
        <dbReference type="PROSITE" id="PS00028"/>
    </source>
</evidence>
<dbReference type="Gene3D" id="3.30.420.10">
    <property type="entry name" value="Ribonuclease H-like superfamily/Ribonuclease H"/>
    <property type="match status" value="1"/>
</dbReference>
<protein>
    <recommendedName>
        <fullName evidence="3">C2H2-type domain-containing protein</fullName>
    </recommendedName>
</protein>
<dbReference type="Proteomes" id="UP000886595">
    <property type="component" value="Unassembled WGS sequence"/>
</dbReference>
<proteinExistence type="predicted"/>
<reference evidence="4 5" key="1">
    <citation type="submission" date="2020-02" db="EMBL/GenBank/DDBJ databases">
        <authorList>
            <person name="Ma Q."/>
            <person name="Huang Y."/>
            <person name="Song X."/>
            <person name="Pei D."/>
        </authorList>
    </citation>
    <scope>NUCLEOTIDE SEQUENCE [LARGE SCALE GENOMIC DNA]</scope>
    <source>
        <strain evidence="4">Sxm20200214</strain>
        <tissue evidence="4">Leaf</tissue>
    </source>
</reference>
<dbReference type="SMART" id="SM00479">
    <property type="entry name" value="EXOIII"/>
    <property type="match status" value="1"/>
</dbReference>
<dbReference type="InterPro" id="IPR047021">
    <property type="entry name" value="REXO1/3/4-like"/>
</dbReference>
<dbReference type="GO" id="GO:0004527">
    <property type="term" value="F:exonuclease activity"/>
    <property type="evidence" value="ECO:0007669"/>
    <property type="project" value="InterPro"/>
</dbReference>
<name>A0A8X7SHA4_BRACI</name>
<dbReference type="EMBL" id="JAAMPC010000006">
    <property type="protein sequence ID" value="KAG2306446.1"/>
    <property type="molecule type" value="Genomic_DNA"/>
</dbReference>
<accession>A0A8X7SHA4</accession>
<sequence length="273" mass="30906">MMISHHSLHQPRCMICFKHCKSFESTARLFSLNEGCTLCLQIFEDATALADHKNKCHLSLCTYSSCKFFFFPLWIRLTTLINVNPTRTLGVNTRLKAVAIDCEMVGGGDDGSIDICASICLVDEDEHVIFSTHVQPQPPCHRLQVTGLTEEDLKNGMRLQDVQEKVLAILCDGHNDGAGRLLLVGHDLRHDLKCLELQYPIHLLRLDTAKYVPLMKTSLVSHSLKYHTMSYLGYRIQCGNHEPYTRECGIKSMERQKKKGKQGMDCTRGNRAI</sequence>
<dbReference type="AlphaFoldDB" id="A0A8X7SHA4"/>
<dbReference type="InterPro" id="IPR012337">
    <property type="entry name" value="RNaseH-like_sf"/>
</dbReference>
<dbReference type="OrthoDB" id="8191639at2759"/>
<dbReference type="InterPro" id="IPR013087">
    <property type="entry name" value="Znf_C2H2_type"/>
</dbReference>
<dbReference type="PROSITE" id="PS00028">
    <property type="entry name" value="ZINC_FINGER_C2H2_1"/>
    <property type="match status" value="1"/>
</dbReference>
<dbReference type="PANTHER" id="PTHR12801:SF123">
    <property type="entry name" value="RNA EXONUCLEASE 4"/>
    <property type="match status" value="1"/>
</dbReference>
<dbReference type="GO" id="GO:0003676">
    <property type="term" value="F:nucleic acid binding"/>
    <property type="evidence" value="ECO:0007669"/>
    <property type="project" value="InterPro"/>
</dbReference>
<evidence type="ECO:0000256" key="2">
    <source>
        <dbReference type="ARBA" id="ARBA00022801"/>
    </source>
</evidence>
<dbReference type="InterPro" id="IPR036397">
    <property type="entry name" value="RNaseH_sf"/>
</dbReference>
<evidence type="ECO:0000256" key="1">
    <source>
        <dbReference type="ARBA" id="ARBA00022722"/>
    </source>
</evidence>
<keyword evidence="1" id="KW-0540">Nuclease</keyword>
<evidence type="ECO:0000313" key="5">
    <source>
        <dbReference type="Proteomes" id="UP000886595"/>
    </source>
</evidence>
<keyword evidence="2" id="KW-0378">Hydrolase</keyword>
<dbReference type="InterPro" id="IPR013520">
    <property type="entry name" value="Ribonucl_H"/>
</dbReference>
<organism evidence="4 5">
    <name type="scientific">Brassica carinata</name>
    <name type="common">Ethiopian mustard</name>
    <name type="synonym">Abyssinian cabbage</name>
    <dbReference type="NCBI Taxonomy" id="52824"/>
    <lineage>
        <taxon>Eukaryota</taxon>
        <taxon>Viridiplantae</taxon>
        <taxon>Streptophyta</taxon>
        <taxon>Embryophyta</taxon>
        <taxon>Tracheophyta</taxon>
        <taxon>Spermatophyta</taxon>
        <taxon>Magnoliopsida</taxon>
        <taxon>eudicotyledons</taxon>
        <taxon>Gunneridae</taxon>
        <taxon>Pentapetalae</taxon>
        <taxon>rosids</taxon>
        <taxon>malvids</taxon>
        <taxon>Brassicales</taxon>
        <taxon>Brassicaceae</taxon>
        <taxon>Brassiceae</taxon>
        <taxon>Brassica</taxon>
    </lineage>
</organism>
<feature type="domain" description="C2H2-type" evidence="3">
    <location>
        <begin position="36"/>
        <end position="57"/>
    </location>
</feature>